<dbReference type="NCBIfam" id="NF033703">
    <property type="entry name" value="transcr_KstR"/>
    <property type="match status" value="1"/>
</dbReference>
<evidence type="ECO:0000313" key="4">
    <source>
        <dbReference type="EMBL" id="GAA3530590.1"/>
    </source>
</evidence>
<evidence type="ECO:0000313" key="5">
    <source>
        <dbReference type="Proteomes" id="UP001500689"/>
    </source>
</evidence>
<dbReference type="InterPro" id="IPR041642">
    <property type="entry name" value="KstR_C"/>
</dbReference>
<evidence type="ECO:0000256" key="1">
    <source>
        <dbReference type="ARBA" id="ARBA00023125"/>
    </source>
</evidence>
<dbReference type="RefSeq" id="WP_344856134.1">
    <property type="nucleotide sequence ID" value="NZ_BAAAZN010000002.1"/>
</dbReference>
<dbReference type="PANTHER" id="PTHR30055">
    <property type="entry name" value="HTH-TYPE TRANSCRIPTIONAL REGULATOR RUTR"/>
    <property type="match status" value="1"/>
</dbReference>
<reference evidence="5" key="1">
    <citation type="journal article" date="2019" name="Int. J. Syst. Evol. Microbiol.">
        <title>The Global Catalogue of Microorganisms (GCM) 10K type strain sequencing project: providing services to taxonomists for standard genome sequencing and annotation.</title>
        <authorList>
            <consortium name="The Broad Institute Genomics Platform"/>
            <consortium name="The Broad Institute Genome Sequencing Center for Infectious Disease"/>
            <person name="Wu L."/>
            <person name="Ma J."/>
        </authorList>
    </citation>
    <scope>NUCLEOTIDE SEQUENCE [LARGE SCALE GENOMIC DNA]</scope>
    <source>
        <strain evidence="5">JCM 16898</strain>
    </source>
</reference>
<name>A0ABP6V7V7_9PSEU</name>
<organism evidence="4 5">
    <name type="scientific">Amycolatopsis ultiminotia</name>
    <dbReference type="NCBI Taxonomy" id="543629"/>
    <lineage>
        <taxon>Bacteria</taxon>
        <taxon>Bacillati</taxon>
        <taxon>Actinomycetota</taxon>
        <taxon>Actinomycetes</taxon>
        <taxon>Pseudonocardiales</taxon>
        <taxon>Pseudonocardiaceae</taxon>
        <taxon>Amycolatopsis</taxon>
    </lineage>
</organism>
<gene>
    <name evidence="4" type="primary">kstR</name>
    <name evidence="4" type="ORF">GCM10022222_11960</name>
</gene>
<dbReference type="PROSITE" id="PS50977">
    <property type="entry name" value="HTH_TETR_2"/>
    <property type="match status" value="1"/>
</dbReference>
<accession>A0ABP6V7V7</accession>
<dbReference type="SUPFAM" id="SSF46689">
    <property type="entry name" value="Homeodomain-like"/>
    <property type="match status" value="1"/>
</dbReference>
<comment type="caution">
    <text evidence="4">The sequence shown here is derived from an EMBL/GenBank/DDBJ whole genome shotgun (WGS) entry which is preliminary data.</text>
</comment>
<dbReference type="Pfam" id="PF00440">
    <property type="entry name" value="TetR_N"/>
    <property type="match status" value="1"/>
</dbReference>
<feature type="DNA-binding region" description="H-T-H motif" evidence="2">
    <location>
        <begin position="53"/>
        <end position="72"/>
    </location>
</feature>
<keyword evidence="1 2" id="KW-0238">DNA-binding</keyword>
<protein>
    <submittedName>
        <fullName evidence="4">Cholesterol catabolism transcriptional regulator KstR</fullName>
    </submittedName>
</protein>
<dbReference type="Proteomes" id="UP001500689">
    <property type="component" value="Unassembled WGS sequence"/>
</dbReference>
<dbReference type="Pfam" id="PF17925">
    <property type="entry name" value="TetR_C_20"/>
    <property type="match status" value="1"/>
</dbReference>
<dbReference type="EMBL" id="BAAAZN010000002">
    <property type="protein sequence ID" value="GAA3530590.1"/>
    <property type="molecule type" value="Genomic_DNA"/>
</dbReference>
<dbReference type="InterPro" id="IPR009057">
    <property type="entry name" value="Homeodomain-like_sf"/>
</dbReference>
<keyword evidence="5" id="KW-1185">Reference proteome</keyword>
<dbReference type="PANTHER" id="PTHR30055:SF242">
    <property type="entry name" value="HTH-TYPE TRANSCRIPTIONAL REPRESSOR KSTR"/>
    <property type="match status" value="1"/>
</dbReference>
<feature type="domain" description="HTH tetR-type" evidence="3">
    <location>
        <begin position="30"/>
        <end position="90"/>
    </location>
</feature>
<sequence length="210" mass="22925">MPGKAKASAAKARTNGLGAMGDELGSAAQRDRRRRIIDATLALASKGGYDAVQMRAVAEKADVALGTLYRYFPSKIHLLVSGLALQFERAHDKIERSAIPGETPAERLMFVLGRNTRLMQRDPHLTEAMVRAFMFADTSAAAEVELVGRLMEDMFGSAMGIDDPTEADRDIFHVVADVWMANLVAWVTRRASAGDVASRLELSVHLLLDK</sequence>
<evidence type="ECO:0000256" key="2">
    <source>
        <dbReference type="PROSITE-ProRule" id="PRU00335"/>
    </source>
</evidence>
<dbReference type="PRINTS" id="PR00455">
    <property type="entry name" value="HTHTETR"/>
</dbReference>
<dbReference type="InterPro" id="IPR050109">
    <property type="entry name" value="HTH-type_TetR-like_transc_reg"/>
</dbReference>
<evidence type="ECO:0000259" key="3">
    <source>
        <dbReference type="PROSITE" id="PS50977"/>
    </source>
</evidence>
<dbReference type="Gene3D" id="1.10.357.10">
    <property type="entry name" value="Tetracycline Repressor, domain 2"/>
    <property type="match status" value="1"/>
</dbReference>
<proteinExistence type="predicted"/>
<dbReference type="InterPro" id="IPR001647">
    <property type="entry name" value="HTH_TetR"/>
</dbReference>